<sequence>MPVHGGHRPGTRQILGLQHISRLRWSQRDSTTGPSGGSGQQVGATSLYHLPTMHSPARLLWLLLLFPPPLTSILSTILSDFRFRKIRSVGCANKTVDRNASNFFQRLWMR</sequence>
<protein>
    <submittedName>
        <fullName evidence="2">Uncharacterized protein</fullName>
    </submittedName>
</protein>
<dbReference type="AlphaFoldDB" id="A0A1D1V368"/>
<comment type="caution">
    <text evidence="2">The sequence shown here is derived from an EMBL/GenBank/DDBJ whole genome shotgun (WGS) entry which is preliminary data.</text>
</comment>
<evidence type="ECO:0000313" key="3">
    <source>
        <dbReference type="Proteomes" id="UP000186922"/>
    </source>
</evidence>
<name>A0A1D1V368_RAMVA</name>
<evidence type="ECO:0000256" key="1">
    <source>
        <dbReference type="SAM" id="Phobius"/>
    </source>
</evidence>
<keyword evidence="1" id="KW-1133">Transmembrane helix</keyword>
<dbReference type="Proteomes" id="UP000186922">
    <property type="component" value="Unassembled WGS sequence"/>
</dbReference>
<evidence type="ECO:0000313" key="2">
    <source>
        <dbReference type="EMBL" id="GAU94422.1"/>
    </source>
</evidence>
<reference evidence="2 3" key="1">
    <citation type="journal article" date="2016" name="Nat. Commun.">
        <title>Extremotolerant tardigrade genome and improved radiotolerance of human cultured cells by tardigrade-unique protein.</title>
        <authorList>
            <person name="Hashimoto T."/>
            <person name="Horikawa D.D."/>
            <person name="Saito Y."/>
            <person name="Kuwahara H."/>
            <person name="Kozuka-Hata H."/>
            <person name="Shin-I T."/>
            <person name="Minakuchi Y."/>
            <person name="Ohishi K."/>
            <person name="Motoyama A."/>
            <person name="Aizu T."/>
            <person name="Enomoto A."/>
            <person name="Kondo K."/>
            <person name="Tanaka S."/>
            <person name="Hara Y."/>
            <person name="Koshikawa S."/>
            <person name="Sagara H."/>
            <person name="Miura T."/>
            <person name="Yokobori S."/>
            <person name="Miyagawa K."/>
            <person name="Suzuki Y."/>
            <person name="Kubo T."/>
            <person name="Oyama M."/>
            <person name="Kohara Y."/>
            <person name="Fujiyama A."/>
            <person name="Arakawa K."/>
            <person name="Katayama T."/>
            <person name="Toyoda A."/>
            <person name="Kunieda T."/>
        </authorList>
    </citation>
    <scope>NUCLEOTIDE SEQUENCE [LARGE SCALE GENOMIC DNA]</scope>
    <source>
        <strain evidence="2 3">YOKOZUNA-1</strain>
    </source>
</reference>
<dbReference type="EMBL" id="BDGG01000002">
    <property type="protein sequence ID" value="GAU94422.1"/>
    <property type="molecule type" value="Genomic_DNA"/>
</dbReference>
<gene>
    <name evidence="2" type="primary">RvY_06199</name>
    <name evidence="2" type="synonym">RvY_06199.2</name>
    <name evidence="2" type="ORF">RvY_06199-2</name>
</gene>
<keyword evidence="3" id="KW-1185">Reference proteome</keyword>
<keyword evidence="1" id="KW-0812">Transmembrane</keyword>
<organism evidence="2 3">
    <name type="scientific">Ramazzottius varieornatus</name>
    <name type="common">Water bear</name>
    <name type="synonym">Tardigrade</name>
    <dbReference type="NCBI Taxonomy" id="947166"/>
    <lineage>
        <taxon>Eukaryota</taxon>
        <taxon>Metazoa</taxon>
        <taxon>Ecdysozoa</taxon>
        <taxon>Tardigrada</taxon>
        <taxon>Eutardigrada</taxon>
        <taxon>Parachela</taxon>
        <taxon>Hypsibioidea</taxon>
        <taxon>Ramazzottiidae</taxon>
        <taxon>Ramazzottius</taxon>
    </lineage>
</organism>
<keyword evidence="1" id="KW-0472">Membrane</keyword>
<proteinExistence type="predicted"/>
<accession>A0A1D1V368</accession>
<feature type="transmembrane region" description="Helical" evidence="1">
    <location>
        <begin position="59"/>
        <end position="78"/>
    </location>
</feature>